<dbReference type="AlphaFoldDB" id="A0A3E3EFQ3"/>
<comment type="caution">
    <text evidence="2">The sequence shown here is derived from an EMBL/GenBank/DDBJ whole genome shotgun (WGS) entry which is preliminary data.</text>
</comment>
<feature type="transmembrane region" description="Helical" evidence="1">
    <location>
        <begin position="222"/>
        <end position="240"/>
    </location>
</feature>
<dbReference type="InterPro" id="IPR021359">
    <property type="entry name" value="DUF2812"/>
</dbReference>
<keyword evidence="1" id="KW-1133">Transmembrane helix</keyword>
<sequence length="430" mass="50579">MKVKYRLLNDLLLYEDECITYLEKMAQDGWYLVKVGTTFFKFERRSPRKVKYQMDYNLLTPDYLEMITLEGYRFVDNYREISFFYNEDINAANLHTDEAARLMALGNIYKYFHVFLIIGCALILLIINSSIWKMNLLVIRYTLGSFFLNTKLFFGHYLYIFIALMFVIDGIALFLMKLSINRQQENKKSLKKWIKLCFIIEKLIGLILLFILTLVIIDIIVYNPFVLIGLIIVIGGFEIYNYYINKKAYHEINSTLRRGKTAVAMVLVVVFVIAMQNIDFDINIKTIQPLQKGINVESTSTRSILVSNYVNTSYEGEQLIFLESKYECLNNYIANKVFEEIVCGVERDSRIPDEIEIDAIVETTGEWSTNDVKYLNYLQAIKKFKYIQTDYADKCYYFDNTFVAIKNKQILLIVKKEDTKIDEILKYYLS</sequence>
<protein>
    <submittedName>
        <fullName evidence="2">DUF2812 domain-containing protein</fullName>
    </submittedName>
</protein>
<organism evidence="2 3">
    <name type="scientific">Thomasclavelia ramosa</name>
    <dbReference type="NCBI Taxonomy" id="1547"/>
    <lineage>
        <taxon>Bacteria</taxon>
        <taxon>Bacillati</taxon>
        <taxon>Bacillota</taxon>
        <taxon>Erysipelotrichia</taxon>
        <taxon>Erysipelotrichales</taxon>
        <taxon>Coprobacillaceae</taxon>
        <taxon>Thomasclavelia</taxon>
    </lineage>
</organism>
<name>A0A3E3EFQ3_9FIRM</name>
<gene>
    <name evidence="2" type="ORF">DXB93_04300</name>
</gene>
<feature type="transmembrane region" description="Helical" evidence="1">
    <location>
        <begin position="111"/>
        <end position="132"/>
    </location>
</feature>
<proteinExistence type="predicted"/>
<keyword evidence="1" id="KW-0472">Membrane</keyword>
<evidence type="ECO:0000313" key="3">
    <source>
        <dbReference type="Proteomes" id="UP000261032"/>
    </source>
</evidence>
<feature type="transmembrane region" description="Helical" evidence="1">
    <location>
        <begin position="196"/>
        <end position="216"/>
    </location>
</feature>
<keyword evidence="1" id="KW-0812">Transmembrane</keyword>
<dbReference type="Proteomes" id="UP000261032">
    <property type="component" value="Unassembled WGS sequence"/>
</dbReference>
<dbReference type="Pfam" id="PF11193">
    <property type="entry name" value="DUF2812"/>
    <property type="match status" value="1"/>
</dbReference>
<accession>A0A3E3EFQ3</accession>
<evidence type="ECO:0000256" key="1">
    <source>
        <dbReference type="SAM" id="Phobius"/>
    </source>
</evidence>
<feature type="transmembrane region" description="Helical" evidence="1">
    <location>
        <begin position="152"/>
        <end position="175"/>
    </location>
</feature>
<evidence type="ECO:0000313" key="2">
    <source>
        <dbReference type="EMBL" id="RGD86735.1"/>
    </source>
</evidence>
<feature type="transmembrane region" description="Helical" evidence="1">
    <location>
        <begin position="261"/>
        <end position="278"/>
    </location>
</feature>
<dbReference type="RefSeq" id="WP_117580703.1">
    <property type="nucleotide sequence ID" value="NZ_QSHI01000001.1"/>
</dbReference>
<reference evidence="2 3" key="1">
    <citation type="submission" date="2018-08" db="EMBL/GenBank/DDBJ databases">
        <title>A genome reference for cultivated species of the human gut microbiota.</title>
        <authorList>
            <person name="Zou Y."/>
            <person name="Xue W."/>
            <person name="Luo G."/>
        </authorList>
    </citation>
    <scope>NUCLEOTIDE SEQUENCE [LARGE SCALE GENOMIC DNA]</scope>
    <source>
        <strain evidence="2 3">OM06-4</strain>
    </source>
</reference>
<dbReference type="EMBL" id="QUSL01000004">
    <property type="protein sequence ID" value="RGD86735.1"/>
    <property type="molecule type" value="Genomic_DNA"/>
</dbReference>